<name>A0A268EV03_9BACL</name>
<dbReference type="GO" id="GO:0004559">
    <property type="term" value="F:alpha-mannosidase activity"/>
    <property type="evidence" value="ECO:0007669"/>
    <property type="project" value="UniProtKB-EC"/>
</dbReference>
<dbReference type="Gene3D" id="2.60.40.2220">
    <property type="match status" value="1"/>
</dbReference>
<keyword evidence="11" id="KW-1185">Reference proteome</keyword>
<dbReference type="SUPFAM" id="SSF88713">
    <property type="entry name" value="Glycoside hydrolase/deacetylase"/>
    <property type="match status" value="1"/>
</dbReference>
<evidence type="ECO:0000256" key="5">
    <source>
        <dbReference type="ARBA" id="ARBA00022801"/>
    </source>
</evidence>
<dbReference type="InterPro" id="IPR011013">
    <property type="entry name" value="Gal_mutarotase_sf_dom"/>
</dbReference>
<dbReference type="FunFam" id="1.20.1270.50:FF:000004">
    <property type="entry name" value="alpha-mannosidase 2C1 isoform X1"/>
    <property type="match status" value="1"/>
</dbReference>
<dbReference type="InterPro" id="IPR000602">
    <property type="entry name" value="Glyco_hydro_38_N"/>
</dbReference>
<protein>
    <recommendedName>
        <fullName evidence="3">alpha-mannosidase</fullName>
        <ecNumber evidence="3">3.2.1.24</ecNumber>
    </recommendedName>
</protein>
<comment type="similarity">
    <text evidence="2">Belongs to the glycosyl hydrolase 38 family.</text>
</comment>
<dbReference type="InterPro" id="IPR011682">
    <property type="entry name" value="Glyco_hydro_38_C"/>
</dbReference>
<dbReference type="InterPro" id="IPR037094">
    <property type="entry name" value="Glyco_hydro_38_cen_sf"/>
</dbReference>
<evidence type="ECO:0000259" key="7">
    <source>
        <dbReference type="SMART" id="SM00872"/>
    </source>
</evidence>
<organism evidence="9 10">
    <name type="scientific">Paenibacillus campinasensis</name>
    <dbReference type="NCBI Taxonomy" id="66347"/>
    <lineage>
        <taxon>Bacteria</taxon>
        <taxon>Bacillati</taxon>
        <taxon>Bacillota</taxon>
        <taxon>Bacilli</taxon>
        <taxon>Bacillales</taxon>
        <taxon>Paenibacillaceae</taxon>
        <taxon>Paenibacillus</taxon>
    </lineage>
</organism>
<dbReference type="GO" id="GO:0046872">
    <property type="term" value="F:metal ion binding"/>
    <property type="evidence" value="ECO:0007669"/>
    <property type="project" value="UniProtKB-KW"/>
</dbReference>
<comment type="caution">
    <text evidence="9">The sequence shown here is derived from an EMBL/GenBank/DDBJ whole genome shotgun (WGS) entry which is preliminary data.</text>
</comment>
<dbReference type="InterPro" id="IPR027291">
    <property type="entry name" value="Glyco_hydro_38_N_sf"/>
</dbReference>
<comment type="catalytic activity">
    <reaction evidence="1">
        <text>Hydrolysis of terminal, non-reducing alpha-D-mannose residues in alpha-D-mannosides.</text>
        <dbReference type="EC" id="3.2.1.24"/>
    </reaction>
</comment>
<keyword evidence="6" id="KW-0326">Glycosidase</keyword>
<evidence type="ECO:0000313" key="10">
    <source>
        <dbReference type="Proteomes" id="UP000215596"/>
    </source>
</evidence>
<dbReference type="InterPro" id="IPR028995">
    <property type="entry name" value="Glyco_hydro_57/38_cen_sf"/>
</dbReference>
<dbReference type="AlphaFoldDB" id="A0A268EV03"/>
<evidence type="ECO:0000256" key="2">
    <source>
        <dbReference type="ARBA" id="ARBA00009792"/>
    </source>
</evidence>
<evidence type="ECO:0000256" key="1">
    <source>
        <dbReference type="ARBA" id="ARBA00000365"/>
    </source>
</evidence>
<dbReference type="PANTHER" id="PTHR46017">
    <property type="entry name" value="ALPHA-MANNOSIDASE 2C1"/>
    <property type="match status" value="1"/>
</dbReference>
<dbReference type="SMART" id="SM00872">
    <property type="entry name" value="Alpha-mann_mid"/>
    <property type="match status" value="1"/>
</dbReference>
<dbReference type="EC" id="3.2.1.24" evidence="3"/>
<dbReference type="Proteomes" id="UP000435177">
    <property type="component" value="Unassembled WGS sequence"/>
</dbReference>
<accession>A0A268EV03</accession>
<feature type="domain" description="Glycoside hydrolase family 38 central" evidence="7">
    <location>
        <begin position="497"/>
        <end position="576"/>
    </location>
</feature>
<dbReference type="Gene3D" id="1.20.1270.50">
    <property type="entry name" value="Glycoside hydrolase family 38, central domain"/>
    <property type="match status" value="1"/>
</dbReference>
<evidence type="ECO:0000313" key="11">
    <source>
        <dbReference type="Proteomes" id="UP000435177"/>
    </source>
</evidence>
<dbReference type="FunFam" id="2.70.98.30:FF:000001">
    <property type="entry name" value="alpha-mannosidase 2C1 isoform X2"/>
    <property type="match status" value="1"/>
</dbReference>
<dbReference type="Pfam" id="PF07748">
    <property type="entry name" value="Glyco_hydro_38C"/>
    <property type="match status" value="1"/>
</dbReference>
<dbReference type="EMBL" id="WOAA01000029">
    <property type="protein sequence ID" value="MUG68582.1"/>
    <property type="molecule type" value="Genomic_DNA"/>
</dbReference>
<evidence type="ECO:0000256" key="6">
    <source>
        <dbReference type="ARBA" id="ARBA00023295"/>
    </source>
</evidence>
<dbReference type="InterPro" id="IPR041147">
    <property type="entry name" value="GH38_C"/>
</dbReference>
<dbReference type="Pfam" id="PF09261">
    <property type="entry name" value="Alpha-mann_mid"/>
    <property type="match status" value="1"/>
</dbReference>
<evidence type="ECO:0000256" key="4">
    <source>
        <dbReference type="ARBA" id="ARBA00022723"/>
    </source>
</evidence>
<evidence type="ECO:0000313" key="8">
    <source>
        <dbReference type="EMBL" id="MUG68582.1"/>
    </source>
</evidence>
<proteinExistence type="inferred from homology"/>
<dbReference type="InterPro" id="IPR011330">
    <property type="entry name" value="Glyco_hydro/deAcase_b/a-brl"/>
</dbReference>
<sequence length="1055" mass="120051">MSRIQRFIKFLAQYEWREEIPLPEWEVQRAEYIQPGEYRYETESSSVENVERLRSTYGTTYFLRLQPEIPAAWGADETALVFEAGGEGLLRLNGEAYHGLDRNHTYVPLPIAAAGRTPLLEIELYDPIPEPWDPLNRQAVINPPISGISSKLVRVNYPVQRLKHSVTVAAMAARLLPEGDMRRIRTEQALEQAMDALYGSDPSRLESEELVSGVEQQLSEAVASQMPADAIPGTMHMVGQSHIDIAWLWPVRETVRKVSRTFSTVCALMDRYPDFKYSQSQPILYAFVKDNNPELYERIKQRIAEGRWELVGGMWVEPDLNIPSGESLVRQMLYGQRFFEREFGKRSAIEWLPDTFGYCASLPQLLKLAGIDYFMTTKLGWNDTNKFPYDLFHWVGIDGTSIVAYQNHGVNEHTHPKDVHEHWASFRQKDEINELMLLYGHGDGGGGVTHEMVEYVERAHLMPGQPLSRFATAADFFGAIAKRNPDLPQWHGDLYLELHRGTYTTHARNKRNNRKAEALYREAEIWSALAIGDEQQGMRTKQALDKGWELMLLNQFHDIIPGTSIPEVYFTSAKEYERIFDIGQAELDQTLSAVVTKMTGGQHEGEPYVVFNSLGWEREEIVILDAEQWRGRAPYDAAGPMQYDLLPPETEDGAGRLAVRVTGIPAFGSKTFWLRETEEVTEKALTGAEGTISANAPVPEQWETAHYLLKFNAWGEITSWYDKAAGRELIAPGGKGNELQFFHDTPTYWDAWDIDPRYESQPAGTAELLESEVMQRGSVMDVLRFRWKLNASIIDQEIMLYHHRRRVDFRTKVDWHESHKLLKVAFPVDIVASKATYEIPFGALERPTHRNTSWDQAQFEVCGHRWADLSEGGYGVSLLNDCKYGYDIKDGVMRLSLLRAPKWPDQGADQGKHEFAYSLLPHEKDWREAHVVREAAELNQAVVAVQAPSGQSGRLPAEHSWLHLESTHVILDTIKRAEDGSGTILRLYESSGGRETVTIKWPTHPIDVSVVNLLEDEMEDIATVNGEISLSFRPYEVKSIKIKPQDQHKEVSSIG</sequence>
<reference evidence="9 10" key="1">
    <citation type="submission" date="2017-07" db="EMBL/GenBank/DDBJ databases">
        <title>Isolation and whole genome analysis of endospore-forming bacteria from heroin.</title>
        <authorList>
            <person name="Kalinowski J."/>
            <person name="Ahrens B."/>
            <person name="Al-Dilaimi A."/>
            <person name="Winkler A."/>
            <person name="Wibberg D."/>
            <person name="Schleenbecker U."/>
            <person name="Ruckert C."/>
            <person name="Wolfel R."/>
            <person name="Grass G."/>
        </authorList>
    </citation>
    <scope>NUCLEOTIDE SEQUENCE [LARGE SCALE GENOMIC DNA]</scope>
    <source>
        <strain evidence="9 10">7537-G1</strain>
    </source>
</reference>
<dbReference type="Gene3D" id="2.70.98.30">
    <property type="entry name" value="Golgi alpha-mannosidase II, domain 4"/>
    <property type="match status" value="1"/>
</dbReference>
<dbReference type="GO" id="GO:0009313">
    <property type="term" value="P:oligosaccharide catabolic process"/>
    <property type="evidence" value="ECO:0007669"/>
    <property type="project" value="TreeGrafter"/>
</dbReference>
<dbReference type="RefSeq" id="WP_095265287.1">
    <property type="nucleotide sequence ID" value="NZ_NPBY01000033.1"/>
</dbReference>
<evidence type="ECO:0000256" key="3">
    <source>
        <dbReference type="ARBA" id="ARBA00012752"/>
    </source>
</evidence>
<keyword evidence="5" id="KW-0378">Hydrolase</keyword>
<dbReference type="GO" id="GO:0030246">
    <property type="term" value="F:carbohydrate binding"/>
    <property type="evidence" value="ECO:0007669"/>
    <property type="project" value="InterPro"/>
</dbReference>
<dbReference type="FunFam" id="3.20.110.10:FF:000002">
    <property type="entry name" value="alpha-mannosidase 2C1 isoform X1"/>
    <property type="match status" value="1"/>
</dbReference>
<dbReference type="Gene3D" id="3.20.110.10">
    <property type="entry name" value="Glycoside hydrolase 38, N terminal domain"/>
    <property type="match status" value="1"/>
</dbReference>
<dbReference type="SUPFAM" id="SSF74650">
    <property type="entry name" value="Galactose mutarotase-like"/>
    <property type="match status" value="1"/>
</dbReference>
<keyword evidence="4" id="KW-0479">Metal-binding</keyword>
<dbReference type="EMBL" id="NPBY01000033">
    <property type="protein sequence ID" value="PAD76948.1"/>
    <property type="molecule type" value="Genomic_DNA"/>
</dbReference>
<dbReference type="Pfam" id="PF01074">
    <property type="entry name" value="Glyco_hydro_38N"/>
    <property type="match status" value="1"/>
</dbReference>
<dbReference type="SUPFAM" id="SSF88688">
    <property type="entry name" value="Families 57/38 glycoside transferase middle domain"/>
    <property type="match status" value="1"/>
</dbReference>
<dbReference type="InterPro" id="IPR015341">
    <property type="entry name" value="Glyco_hydro_38_cen"/>
</dbReference>
<dbReference type="Pfam" id="PF17677">
    <property type="entry name" value="Glyco_hydro38C2"/>
    <property type="match status" value="1"/>
</dbReference>
<dbReference type="Proteomes" id="UP000215596">
    <property type="component" value="Unassembled WGS sequence"/>
</dbReference>
<gene>
    <name evidence="9" type="ORF">CHH67_11275</name>
    <name evidence="8" type="ORF">GNP94_21655</name>
</gene>
<evidence type="ECO:0000313" key="9">
    <source>
        <dbReference type="EMBL" id="PAD76948.1"/>
    </source>
</evidence>
<dbReference type="GO" id="GO:0006013">
    <property type="term" value="P:mannose metabolic process"/>
    <property type="evidence" value="ECO:0007669"/>
    <property type="project" value="InterPro"/>
</dbReference>
<dbReference type="OrthoDB" id="9772207at2"/>
<dbReference type="CDD" id="cd10789">
    <property type="entry name" value="GH38N_AMII_ER_cytosolic"/>
    <property type="match status" value="1"/>
</dbReference>
<reference evidence="8 11" key="2">
    <citation type="submission" date="2019-11" db="EMBL/GenBank/DDBJ databases">
        <title>Draft genome sequences of five Paenibacillus species of dairy origin.</title>
        <authorList>
            <person name="Olajide A.M."/>
            <person name="Chen S."/>
            <person name="Lapointe G."/>
        </authorList>
    </citation>
    <scope>NUCLEOTIDE SEQUENCE [LARGE SCALE GENOMIC DNA]</scope>
    <source>
        <strain evidence="8 11">3CS1</strain>
    </source>
</reference>
<dbReference type="PANTHER" id="PTHR46017:SF1">
    <property type="entry name" value="ALPHA-MANNOSIDASE 2C1"/>
    <property type="match status" value="1"/>
</dbReference>